<proteinExistence type="predicted"/>
<sequence length="135" mass="15328">MTETISQNLGDMQSPKCRGIPRARPLQCESLQVQIGLIDPQNRPYAECVAKINPSENAPPHSKKNRARKRRTLLVTCGGHVRDDIYQVLSLGSVLFSRYCRKNLKVFPRAELPLKVVCNMEGWENSVTRLPRKTL</sequence>
<feature type="non-terminal residue" evidence="1">
    <location>
        <position position="135"/>
    </location>
</feature>
<dbReference type="EMBL" id="GHJT01007267">
    <property type="protein sequence ID" value="MOY41238.1"/>
    <property type="molecule type" value="Transcribed_RNA"/>
</dbReference>
<evidence type="ECO:0000313" key="1">
    <source>
        <dbReference type="EMBL" id="MOY41238.1"/>
    </source>
</evidence>
<reference evidence="1" key="1">
    <citation type="submission" date="2019-04" db="EMBL/GenBank/DDBJ databases">
        <title>An insight into the mialome of Ixodes scapularis.</title>
        <authorList>
            <person name="Ribeiro J.M."/>
            <person name="Mather T.N."/>
            <person name="Karim S."/>
        </authorList>
    </citation>
    <scope>NUCLEOTIDE SEQUENCE</scope>
</reference>
<accession>A0A4D5RVF3</accession>
<organism evidence="1">
    <name type="scientific">Ixodes scapularis</name>
    <name type="common">Black-legged tick</name>
    <name type="synonym">Deer tick</name>
    <dbReference type="NCBI Taxonomy" id="6945"/>
    <lineage>
        <taxon>Eukaryota</taxon>
        <taxon>Metazoa</taxon>
        <taxon>Ecdysozoa</taxon>
        <taxon>Arthropoda</taxon>
        <taxon>Chelicerata</taxon>
        <taxon>Arachnida</taxon>
        <taxon>Acari</taxon>
        <taxon>Parasitiformes</taxon>
        <taxon>Ixodida</taxon>
        <taxon>Ixodoidea</taxon>
        <taxon>Ixodidae</taxon>
        <taxon>Ixodinae</taxon>
        <taxon>Ixodes</taxon>
    </lineage>
</organism>
<dbReference type="AlphaFoldDB" id="A0A4D5RVF3"/>
<name>A0A4D5RVF3_IXOSC</name>
<protein>
    <submittedName>
        <fullName evidence="1">Uncharacterized protein</fullName>
    </submittedName>
</protein>